<dbReference type="Pfam" id="PF02885">
    <property type="entry name" value="Glycos_trans_3N"/>
    <property type="match status" value="1"/>
</dbReference>
<accession>A0A098Y8T6</accession>
<dbReference type="InterPro" id="IPR036566">
    <property type="entry name" value="PYNP-like_C_sf"/>
</dbReference>
<dbReference type="PANTHER" id="PTHR10515:SF0">
    <property type="entry name" value="THYMIDINE PHOSPHORYLASE"/>
    <property type="match status" value="1"/>
</dbReference>
<dbReference type="GO" id="GO:0004645">
    <property type="term" value="F:1,4-alpha-oligoglucan phosphorylase activity"/>
    <property type="evidence" value="ECO:0007669"/>
    <property type="project" value="InterPro"/>
</dbReference>
<evidence type="ECO:0000313" key="6">
    <source>
        <dbReference type="EMBL" id="KGH46862.1"/>
    </source>
</evidence>
<dbReference type="NCBIfam" id="TIGR02644">
    <property type="entry name" value="Y_phosphoryl"/>
    <property type="match status" value="1"/>
</dbReference>
<evidence type="ECO:0000313" key="7">
    <source>
        <dbReference type="Proteomes" id="UP000029713"/>
    </source>
</evidence>
<dbReference type="Pfam" id="PF00591">
    <property type="entry name" value="Glycos_transf_3"/>
    <property type="match status" value="1"/>
</dbReference>
<dbReference type="Pfam" id="PF07831">
    <property type="entry name" value="PYNP_C"/>
    <property type="match status" value="1"/>
</dbReference>
<evidence type="ECO:0000256" key="4">
    <source>
        <dbReference type="ARBA" id="ARBA00022679"/>
    </source>
</evidence>
<dbReference type="InterPro" id="IPR035902">
    <property type="entry name" value="Nuc_phospho_transferase"/>
</dbReference>
<dbReference type="InterPro" id="IPR013102">
    <property type="entry name" value="PYNP_C"/>
</dbReference>
<gene>
    <name evidence="6" type="ORF">IN07_09900</name>
</gene>
<dbReference type="GO" id="GO:0006206">
    <property type="term" value="P:pyrimidine nucleobase metabolic process"/>
    <property type="evidence" value="ECO:0007669"/>
    <property type="project" value="InterPro"/>
</dbReference>
<organism evidence="6 7">
    <name type="scientific">Modestobacter caceresii</name>
    <dbReference type="NCBI Taxonomy" id="1522368"/>
    <lineage>
        <taxon>Bacteria</taxon>
        <taxon>Bacillati</taxon>
        <taxon>Actinomycetota</taxon>
        <taxon>Actinomycetes</taxon>
        <taxon>Geodermatophilales</taxon>
        <taxon>Geodermatophilaceae</taxon>
        <taxon>Modestobacter</taxon>
    </lineage>
</organism>
<dbReference type="InterPro" id="IPR017459">
    <property type="entry name" value="Glycosyl_Trfase_fam3_N_dom"/>
</dbReference>
<proteinExistence type="inferred from homology"/>
<evidence type="ECO:0000256" key="2">
    <source>
        <dbReference type="ARBA" id="ARBA00011738"/>
    </source>
</evidence>
<dbReference type="InterPro" id="IPR000312">
    <property type="entry name" value="Glycosyl_Trfase_fam3"/>
</dbReference>
<comment type="similarity">
    <text evidence="1">Belongs to the thymidine/pyrimidine-nucleoside phosphorylase family.</text>
</comment>
<dbReference type="SUPFAM" id="SSF47648">
    <property type="entry name" value="Nucleoside phosphorylase/phosphoribosyltransferase N-terminal domain"/>
    <property type="match status" value="1"/>
</dbReference>
<feature type="domain" description="Pyrimidine nucleoside phosphorylase C-terminal" evidence="5">
    <location>
        <begin position="338"/>
        <end position="412"/>
    </location>
</feature>
<keyword evidence="4" id="KW-0808">Transferase</keyword>
<dbReference type="Gene3D" id="3.40.1030.10">
    <property type="entry name" value="Nucleoside phosphorylase/phosphoribosyltransferase catalytic domain"/>
    <property type="match status" value="1"/>
</dbReference>
<dbReference type="AlphaFoldDB" id="A0A098Y8T6"/>
<dbReference type="InterPro" id="IPR018090">
    <property type="entry name" value="Pyrmidine_PPas_bac/euk"/>
</dbReference>
<protein>
    <submittedName>
        <fullName evidence="6">Pyrimidine-nucleoside phosphorylase</fullName>
    </submittedName>
</protein>
<dbReference type="Proteomes" id="UP000029713">
    <property type="component" value="Unassembled WGS sequence"/>
</dbReference>
<dbReference type="OrthoDB" id="9763887at2"/>
<dbReference type="PROSITE" id="PS00647">
    <property type="entry name" value="THYMID_PHOSPHORYLASE"/>
    <property type="match status" value="1"/>
</dbReference>
<dbReference type="SUPFAM" id="SSF54680">
    <property type="entry name" value="Pyrimidine nucleoside phosphorylase C-terminal domain"/>
    <property type="match status" value="1"/>
</dbReference>
<comment type="caution">
    <text evidence="6">The sequence shown here is derived from an EMBL/GenBank/DDBJ whole genome shotgun (WGS) entry which is preliminary data.</text>
</comment>
<comment type="subunit">
    <text evidence="2">Homodimer.</text>
</comment>
<sequence length="427" mass="44287">MTQPFDAIDVIRAKRDGRPLTPEQIRWVVGAYTDRVVPDEQMSALLMAVFFRGMSGDELAAWTQAMIDSGVRKDLSSLGRPTADKHSTGGVGDKITLPLAPLVAACGVAVPQLSGRGLGHTGGTLDKLESIPGWRADVHEEAYLAQLRDVGAVICAAGSDLAPADKVLYALRDVTGTVESIPLIASSIMSKKIAEGADALVLDVKTGSGAFMRDPADARTLARTMVGLGEAAGVRTVALVTAMDRPLGRAAGNAVEVAESVEVLAGGGPADVVELTLALAREMLAGVGRDDVDPADALADGRAMDVWRRMITAQGGDPDAALPQPAERHVVTAPATGTLTRLDAYALGVAAWRLGAGRARKEDPVSAAAGVVWTAGVGEQVTAGQPLLELQTDDAARIPRALEALEGAIGVDTDQQPLPLVLDRITA</sequence>
<evidence type="ECO:0000259" key="5">
    <source>
        <dbReference type="SMART" id="SM00941"/>
    </source>
</evidence>
<dbReference type="NCBIfam" id="NF004490">
    <property type="entry name" value="PRK05820.1"/>
    <property type="match status" value="1"/>
</dbReference>
<dbReference type="SUPFAM" id="SSF52418">
    <property type="entry name" value="Nucleoside phosphorylase/phosphoribosyltransferase catalytic domain"/>
    <property type="match status" value="1"/>
</dbReference>
<dbReference type="SMART" id="SM00941">
    <property type="entry name" value="PYNP_C"/>
    <property type="match status" value="1"/>
</dbReference>
<dbReference type="FunFam" id="3.40.1030.10:FF:000001">
    <property type="entry name" value="Thymidine phosphorylase"/>
    <property type="match status" value="1"/>
</dbReference>
<dbReference type="GO" id="GO:0006213">
    <property type="term" value="P:pyrimidine nucleoside metabolic process"/>
    <property type="evidence" value="ECO:0007669"/>
    <property type="project" value="InterPro"/>
</dbReference>
<dbReference type="RefSeq" id="WP_036335462.1">
    <property type="nucleotide sequence ID" value="NZ_JPMX01000038.1"/>
</dbReference>
<dbReference type="GO" id="GO:0009032">
    <property type="term" value="F:thymidine phosphorylase activity"/>
    <property type="evidence" value="ECO:0007669"/>
    <property type="project" value="TreeGrafter"/>
</dbReference>
<dbReference type="Gene3D" id="1.20.970.10">
    <property type="entry name" value="Transferase, Pyrimidine Nucleoside Phosphorylase, Chain C"/>
    <property type="match status" value="1"/>
</dbReference>
<dbReference type="STRING" id="1522368.IN07_09900"/>
<evidence type="ECO:0000256" key="1">
    <source>
        <dbReference type="ARBA" id="ARBA00006915"/>
    </source>
</evidence>
<dbReference type="Gene3D" id="3.90.1170.30">
    <property type="entry name" value="Pyrimidine nucleoside phosphorylase-like, C-terminal domain"/>
    <property type="match status" value="1"/>
</dbReference>
<dbReference type="GO" id="GO:0005829">
    <property type="term" value="C:cytosol"/>
    <property type="evidence" value="ECO:0007669"/>
    <property type="project" value="TreeGrafter"/>
</dbReference>
<dbReference type="InterPro" id="IPR017872">
    <property type="entry name" value="Pyrmidine_PPase_CS"/>
</dbReference>
<keyword evidence="3" id="KW-0328">Glycosyltransferase</keyword>
<dbReference type="PIRSF" id="PIRSF000478">
    <property type="entry name" value="TP_PyNP"/>
    <property type="match status" value="1"/>
</dbReference>
<dbReference type="EMBL" id="JPMX01000038">
    <property type="protein sequence ID" value="KGH46862.1"/>
    <property type="molecule type" value="Genomic_DNA"/>
</dbReference>
<dbReference type="InterPro" id="IPR000053">
    <property type="entry name" value="Thymidine/pyrmidine_PPase"/>
</dbReference>
<dbReference type="InterPro" id="IPR036320">
    <property type="entry name" value="Glycosyl_Trfase_fam3_N_dom_sf"/>
</dbReference>
<keyword evidence="7" id="KW-1185">Reference proteome</keyword>
<reference evidence="6 7" key="1">
    <citation type="submission" date="2014-07" db="EMBL/GenBank/DDBJ databases">
        <title>Biosystematic studies on Modestobacter strains isolated from extreme hyper-arid desert soil and from historic building.</title>
        <authorList>
            <person name="Bukarasam K."/>
            <person name="Bull A."/>
            <person name="Girard G."/>
            <person name="van Wezel G."/>
            <person name="Goodfellow M."/>
        </authorList>
    </citation>
    <scope>NUCLEOTIDE SEQUENCE [LARGE SCALE GENOMIC DNA]</scope>
    <source>
        <strain evidence="6 7">KNN45-2b</strain>
    </source>
</reference>
<name>A0A098Y8T6_9ACTN</name>
<evidence type="ECO:0000256" key="3">
    <source>
        <dbReference type="ARBA" id="ARBA00022676"/>
    </source>
</evidence>
<dbReference type="PANTHER" id="PTHR10515">
    <property type="entry name" value="THYMIDINE PHOSPHORYLASE"/>
    <property type="match status" value="1"/>
</dbReference>